<name>A0A9P8IFY6_MORAP</name>
<feature type="region of interest" description="Disordered" evidence="2">
    <location>
        <begin position="587"/>
        <end position="615"/>
    </location>
</feature>
<dbReference type="PANTHER" id="PTHR12991:SF10">
    <property type="entry name" value="GATOR COMPLEX PROTEIN NPRL2"/>
    <property type="match status" value="1"/>
</dbReference>
<feature type="compositionally biased region" description="Polar residues" evidence="2">
    <location>
        <begin position="639"/>
        <end position="648"/>
    </location>
</feature>
<dbReference type="Proteomes" id="UP000717515">
    <property type="component" value="Unassembled WGS sequence"/>
</dbReference>
<dbReference type="GO" id="GO:0005774">
    <property type="term" value="C:vacuolar membrane"/>
    <property type="evidence" value="ECO:0007669"/>
    <property type="project" value="TreeGrafter"/>
</dbReference>
<dbReference type="GO" id="GO:1990130">
    <property type="term" value="C:GATOR1 complex"/>
    <property type="evidence" value="ECO:0007669"/>
    <property type="project" value="TreeGrafter"/>
</dbReference>
<dbReference type="GO" id="GO:0005096">
    <property type="term" value="F:GTPase activator activity"/>
    <property type="evidence" value="ECO:0007669"/>
    <property type="project" value="TreeGrafter"/>
</dbReference>
<dbReference type="PANTHER" id="PTHR12991">
    <property type="entry name" value="NITROGEN PERMEASE REGULATOR 2/TUMOR SUPPRESSOR CANDIDATE 4"/>
    <property type="match status" value="1"/>
</dbReference>
<evidence type="ECO:0008006" key="5">
    <source>
        <dbReference type="Google" id="ProtNLM"/>
    </source>
</evidence>
<feature type="compositionally biased region" description="Low complexity" evidence="2">
    <location>
        <begin position="605"/>
        <end position="615"/>
    </location>
</feature>
<comment type="caution">
    <text evidence="3">The sequence shown here is derived from an EMBL/GenBank/DDBJ whole genome shotgun (WGS) entry which is preliminary data.</text>
</comment>
<gene>
    <name evidence="3" type="ORF">KVV02_000183</name>
</gene>
<comment type="similarity">
    <text evidence="1">Belongs to the NPR2 family.</text>
</comment>
<feature type="compositionally biased region" description="Low complexity" evidence="2">
    <location>
        <begin position="307"/>
        <end position="325"/>
    </location>
</feature>
<feature type="compositionally biased region" description="Low complexity" evidence="2">
    <location>
        <begin position="589"/>
        <end position="598"/>
    </location>
</feature>
<evidence type="ECO:0000256" key="1">
    <source>
        <dbReference type="ARBA" id="ARBA00008433"/>
    </source>
</evidence>
<feature type="region of interest" description="Disordered" evidence="2">
    <location>
        <begin position="307"/>
        <end position="332"/>
    </location>
</feature>
<dbReference type="EMBL" id="JAIFTL010000001">
    <property type="protein sequence ID" value="KAG9327737.1"/>
    <property type="molecule type" value="Genomic_DNA"/>
</dbReference>
<protein>
    <recommendedName>
        <fullName evidence="5">Nitrogen permease regulator 2</fullName>
    </recommendedName>
</protein>
<evidence type="ECO:0000313" key="4">
    <source>
        <dbReference type="Proteomes" id="UP000717515"/>
    </source>
</evidence>
<feature type="compositionally biased region" description="Polar residues" evidence="2">
    <location>
        <begin position="236"/>
        <end position="261"/>
    </location>
</feature>
<evidence type="ECO:0000256" key="2">
    <source>
        <dbReference type="SAM" id="MobiDB-lite"/>
    </source>
</evidence>
<dbReference type="GO" id="GO:1904262">
    <property type="term" value="P:negative regulation of TORC1 signaling"/>
    <property type="evidence" value="ECO:0007669"/>
    <property type="project" value="TreeGrafter"/>
</dbReference>
<feature type="region of interest" description="Disordered" evidence="2">
    <location>
        <begin position="633"/>
        <end position="689"/>
    </location>
</feature>
<feature type="region of interest" description="Disordered" evidence="2">
    <location>
        <begin position="205"/>
        <end position="261"/>
    </location>
</feature>
<dbReference type="GO" id="GO:0010508">
    <property type="term" value="P:positive regulation of autophagy"/>
    <property type="evidence" value="ECO:0007669"/>
    <property type="project" value="TreeGrafter"/>
</dbReference>
<dbReference type="InterPro" id="IPR009348">
    <property type="entry name" value="NPR2-like"/>
</dbReference>
<feature type="compositionally biased region" description="Polar residues" evidence="2">
    <location>
        <begin position="658"/>
        <end position="668"/>
    </location>
</feature>
<feature type="region of interest" description="Disordered" evidence="2">
    <location>
        <begin position="158"/>
        <end position="185"/>
    </location>
</feature>
<dbReference type="Pfam" id="PF06218">
    <property type="entry name" value="NPR2"/>
    <property type="match status" value="3"/>
</dbReference>
<evidence type="ECO:0000313" key="3">
    <source>
        <dbReference type="EMBL" id="KAG9327737.1"/>
    </source>
</evidence>
<reference evidence="3" key="1">
    <citation type="submission" date="2021-07" db="EMBL/GenBank/DDBJ databases">
        <title>Draft genome of Mortierella alpina, strain LL118, isolated from an aspen leaf litter sample.</title>
        <authorList>
            <person name="Yang S."/>
            <person name="Vinatzer B.A."/>
        </authorList>
    </citation>
    <scope>NUCLEOTIDE SEQUENCE</scope>
    <source>
        <strain evidence="3">LL118</strain>
    </source>
</reference>
<proteinExistence type="inferred from homology"/>
<feature type="compositionally biased region" description="Polar residues" evidence="2">
    <location>
        <begin position="162"/>
        <end position="185"/>
    </location>
</feature>
<organism evidence="3 4">
    <name type="scientific">Mortierella alpina</name>
    <name type="common">Oleaginous fungus</name>
    <name type="synonym">Mortierella renispora</name>
    <dbReference type="NCBI Taxonomy" id="64518"/>
    <lineage>
        <taxon>Eukaryota</taxon>
        <taxon>Fungi</taxon>
        <taxon>Fungi incertae sedis</taxon>
        <taxon>Mucoromycota</taxon>
        <taxon>Mortierellomycotina</taxon>
        <taxon>Mortierellomycetes</taxon>
        <taxon>Mortierellales</taxon>
        <taxon>Mortierellaceae</taxon>
        <taxon>Mortierella</taxon>
    </lineage>
</organism>
<accession>A0A9P8IFY6</accession>
<sequence>MGFPRLLSIFYCTFHPIQGPKVLYEVPEGSILSKTSPLVDFDSISEYLIPKVELCSKLVTISTPTCKVIGFPINLEHKKFQRNALMFNLAFVFDKDAEISSYEPVVRKMARVLKALEKESEFLSQQTRMAMMEGGAQPTQTSASTTPALATGTTAASAIGMPSTTGSPALSNSPSATAADNNQTSGSSLATLETIVEAASSVSLQDAPTNGALPPSSLSGYNAPAAPTGTLAAQVPTPSASSDPIAVSTSQSANPQNNITSTAIVSSPPSIGSATIAAVLTAPPSCSPFPSRSTSTTSTAARSGAAVSSTAVSSQPTTAASSPSSLLQQAQDGSGMQNLIEQLIEDLNSYCECQIPIDSANTINLKLFPTYPNPAPVYDYQVPISTVNLEALTDVNWDMTMQRITGYINGVNSVKRIAEFADVETGLARMCMEHLLYYGCIIMVDLFQFKNIYAVKMEMMRLTEDVALQYECVAYVTLPDMHAPSFAKVFSLYCSLQYGVVLQDWIEQNQISDYNIDVRCVDLAVAAIPLKRMCCRQFPRLTPSYHFKFFLSTLVVYSRFISFGVIKGFLYRVHKYPILDHHDPSLANTGTTAAPGTPSKSNAQLPTTSGTSTSAAPGLVTAAMAPSVATTATSVVSSRPETPSNLPPTQKKVYGQSLAPTDQNLHTSHNPPPYHSQPHQHQGDHSTSAPVIPPALKKLLNGEHHYDELCTQFGCSVRELDQILATDSRVKFIYR</sequence>
<dbReference type="AlphaFoldDB" id="A0A9P8IFY6"/>